<dbReference type="SUPFAM" id="SSF56935">
    <property type="entry name" value="Porins"/>
    <property type="match status" value="1"/>
</dbReference>
<dbReference type="Pfam" id="PF00593">
    <property type="entry name" value="TonB_dep_Rec_b-barrel"/>
    <property type="match status" value="1"/>
</dbReference>
<keyword evidence="9 11" id="KW-0472">Membrane</keyword>
<dbReference type="HOGENOM" id="CLU_053102_0_0_5"/>
<dbReference type="RefSeq" id="WP_052453233.1">
    <property type="nucleotide sequence ID" value="NZ_CP004393.1"/>
</dbReference>
<dbReference type="InterPro" id="IPR000531">
    <property type="entry name" value="Beta-barrel_TonB"/>
</dbReference>
<evidence type="ECO:0000256" key="10">
    <source>
        <dbReference type="ARBA" id="ARBA00023237"/>
    </source>
</evidence>
<keyword evidence="2 11" id="KW-0813">Transport</keyword>
<keyword evidence="3 11" id="KW-1134">Transmembrane beta strand</keyword>
<feature type="domain" description="TonB-dependent receptor-like beta-barrel" evidence="12">
    <location>
        <begin position="9"/>
        <end position="389"/>
    </location>
</feature>
<keyword evidence="8" id="KW-0798">TonB box</keyword>
<keyword evidence="10 11" id="KW-0998">Cell outer membrane</keyword>
<keyword evidence="4" id="KW-0410">Iron transport</keyword>
<dbReference type="STRING" id="1208324.P73_2416"/>
<dbReference type="PROSITE" id="PS52016">
    <property type="entry name" value="TONB_DEPENDENT_REC_3"/>
    <property type="match status" value="1"/>
</dbReference>
<dbReference type="OrthoDB" id="7313036at2"/>
<evidence type="ECO:0000256" key="6">
    <source>
        <dbReference type="ARBA" id="ARBA00023004"/>
    </source>
</evidence>
<dbReference type="EMBL" id="CP004393">
    <property type="protein sequence ID" value="AJE47131.1"/>
    <property type="molecule type" value="Genomic_DNA"/>
</dbReference>
<evidence type="ECO:0000313" key="13">
    <source>
        <dbReference type="EMBL" id="AJE47131.1"/>
    </source>
</evidence>
<dbReference type="PANTHER" id="PTHR32552">
    <property type="entry name" value="FERRICHROME IRON RECEPTOR-RELATED"/>
    <property type="match status" value="1"/>
</dbReference>
<evidence type="ECO:0000256" key="9">
    <source>
        <dbReference type="ARBA" id="ARBA00023136"/>
    </source>
</evidence>
<dbReference type="Proteomes" id="UP000031521">
    <property type="component" value="Chromosome"/>
</dbReference>
<dbReference type="InterPro" id="IPR039426">
    <property type="entry name" value="TonB-dep_rcpt-like"/>
</dbReference>
<keyword evidence="7" id="KW-0406">Ion transport</keyword>
<evidence type="ECO:0000313" key="14">
    <source>
        <dbReference type="Proteomes" id="UP000031521"/>
    </source>
</evidence>
<dbReference type="GO" id="GO:0006826">
    <property type="term" value="P:iron ion transport"/>
    <property type="evidence" value="ECO:0007669"/>
    <property type="project" value="UniProtKB-KW"/>
</dbReference>
<dbReference type="GO" id="GO:0009279">
    <property type="term" value="C:cell outer membrane"/>
    <property type="evidence" value="ECO:0007669"/>
    <property type="project" value="UniProtKB-SubCell"/>
</dbReference>
<keyword evidence="5 11" id="KW-0812">Transmembrane</keyword>
<keyword evidence="13" id="KW-0675">Receptor</keyword>
<organism evidence="13 14">
    <name type="scientific">Celeribacter indicus</name>
    <dbReference type="NCBI Taxonomy" id="1208324"/>
    <lineage>
        <taxon>Bacteria</taxon>
        <taxon>Pseudomonadati</taxon>
        <taxon>Pseudomonadota</taxon>
        <taxon>Alphaproteobacteria</taxon>
        <taxon>Rhodobacterales</taxon>
        <taxon>Roseobacteraceae</taxon>
        <taxon>Celeribacter</taxon>
    </lineage>
</organism>
<reference evidence="13 14" key="1">
    <citation type="journal article" date="2014" name="Int. J. Syst. Evol. Microbiol.">
        <title>Celeribacter indicus sp. nov., a polycyclic aromatic hydrocarbon-degrading bacterium from deep-sea sediment and reclassification of Huaishuia halophila as Celeribacter halophilus comb. nov.</title>
        <authorList>
            <person name="Lai Q."/>
            <person name="Cao J."/>
            <person name="Yuan J."/>
            <person name="Li F."/>
            <person name="Shao Z."/>
        </authorList>
    </citation>
    <scope>NUCLEOTIDE SEQUENCE [LARGE SCALE GENOMIC DNA]</scope>
    <source>
        <strain evidence="13">P73</strain>
    </source>
</reference>
<dbReference type="PANTHER" id="PTHR32552:SF81">
    <property type="entry name" value="TONB-DEPENDENT OUTER MEMBRANE RECEPTOR"/>
    <property type="match status" value="1"/>
</dbReference>
<evidence type="ECO:0000256" key="2">
    <source>
        <dbReference type="ARBA" id="ARBA00022448"/>
    </source>
</evidence>
<dbReference type="AlphaFoldDB" id="A0A0B5E261"/>
<keyword evidence="14" id="KW-1185">Reference proteome</keyword>
<evidence type="ECO:0000259" key="12">
    <source>
        <dbReference type="Pfam" id="PF00593"/>
    </source>
</evidence>
<comment type="similarity">
    <text evidence="11">Belongs to the TonB-dependent receptor family.</text>
</comment>
<evidence type="ECO:0000256" key="5">
    <source>
        <dbReference type="ARBA" id="ARBA00022692"/>
    </source>
</evidence>
<evidence type="ECO:0000256" key="8">
    <source>
        <dbReference type="ARBA" id="ARBA00023077"/>
    </source>
</evidence>
<evidence type="ECO:0000256" key="3">
    <source>
        <dbReference type="ARBA" id="ARBA00022452"/>
    </source>
</evidence>
<dbReference type="KEGG" id="cid:P73_2416"/>
<proteinExistence type="inferred from homology"/>
<dbReference type="Gene3D" id="2.40.170.20">
    <property type="entry name" value="TonB-dependent receptor, beta-barrel domain"/>
    <property type="match status" value="1"/>
</dbReference>
<evidence type="ECO:0000256" key="11">
    <source>
        <dbReference type="PROSITE-ProRule" id="PRU01360"/>
    </source>
</evidence>
<comment type="subcellular location">
    <subcellularLocation>
        <location evidence="1 11">Cell outer membrane</location>
        <topology evidence="1 11">Multi-pass membrane protein</topology>
    </subcellularLocation>
</comment>
<evidence type="ECO:0000256" key="4">
    <source>
        <dbReference type="ARBA" id="ARBA00022496"/>
    </source>
</evidence>
<sequence>MATRPYDDLDNAYATSLPGWEIEVNSAALDIDYDFFNGIRLFNQLQVSKSDVDRVTGVASGDAVISSEEISNEFRLSFGESGDRLSGLVGLYARKVESDDRLWMYVTKADGVGADTQYDDTKTYLGLFGEVTWNFAERWSLNAGLRAERDRIEREGQSAYITEPADYDETFTELLPRLSLSYELNPDWTVGALYSRGYNPGGVSPNFTTFRWEEFDAETIDNYELFTRASLMGDRLFVTANLFYMDYADAQYNIQNAVAPGVFNIYTINAEESHAYGLDLGVDFAPSQALRLSGSLGLLETKIEEISRNTDFEGNAFAKAPPVTLTLGADWGVTDRLRLGGQLRHVGGDYYSDVGNTGDYKVGDYTIADIQASYAIVEGLEVYGYVNNLFDVREATFKQFNRTGGGTEASITTPRTVGIGFRGTF</sequence>
<name>A0A0B5E261_9RHOB</name>
<accession>A0A0B5E261</accession>
<keyword evidence="6" id="KW-0408">Iron</keyword>
<gene>
    <name evidence="13" type="ORF">P73_2416</name>
</gene>
<dbReference type="InterPro" id="IPR036942">
    <property type="entry name" value="Beta-barrel_TonB_sf"/>
</dbReference>
<evidence type="ECO:0000256" key="7">
    <source>
        <dbReference type="ARBA" id="ARBA00023065"/>
    </source>
</evidence>
<protein>
    <submittedName>
        <fullName evidence="13">Ferric vibriobactin receptor</fullName>
    </submittedName>
</protein>
<evidence type="ECO:0000256" key="1">
    <source>
        <dbReference type="ARBA" id="ARBA00004571"/>
    </source>
</evidence>